<name>A0A9N9H647_9GLOM</name>
<organism evidence="2 3">
    <name type="scientific">Cetraspora pellucida</name>
    <dbReference type="NCBI Taxonomy" id="1433469"/>
    <lineage>
        <taxon>Eukaryota</taxon>
        <taxon>Fungi</taxon>
        <taxon>Fungi incertae sedis</taxon>
        <taxon>Mucoromycota</taxon>
        <taxon>Glomeromycotina</taxon>
        <taxon>Glomeromycetes</taxon>
        <taxon>Diversisporales</taxon>
        <taxon>Gigasporaceae</taxon>
        <taxon>Cetraspora</taxon>
    </lineage>
</organism>
<reference evidence="2" key="1">
    <citation type="submission" date="2021-06" db="EMBL/GenBank/DDBJ databases">
        <authorList>
            <person name="Kallberg Y."/>
            <person name="Tangrot J."/>
            <person name="Rosling A."/>
        </authorList>
    </citation>
    <scope>NUCLEOTIDE SEQUENCE</scope>
    <source>
        <strain evidence="2">FL966</strain>
    </source>
</reference>
<accession>A0A9N9H647</accession>
<dbReference type="AlphaFoldDB" id="A0A9N9H647"/>
<dbReference type="Proteomes" id="UP000789759">
    <property type="component" value="Unassembled WGS sequence"/>
</dbReference>
<keyword evidence="3" id="KW-1185">Reference proteome</keyword>
<proteinExistence type="predicted"/>
<sequence length="166" mass="18374">MLAKPFVFVTLVALSIISIGFVLSGLASPLTNDSPQLLKRNACSDGHYYKNRIMVIPCNVLVKDCILSVGRYVIPHKAIRFHKKEIHVDLNQCDGFNYRRPFTYVTLKTHGYGIHRLHIRPTHTSYEYSESHSSSSSSSSHSNLHVSSDSDVGCVDGGCDIGCDSC</sequence>
<evidence type="ECO:0000313" key="3">
    <source>
        <dbReference type="Proteomes" id="UP000789759"/>
    </source>
</evidence>
<comment type="caution">
    <text evidence="2">The sequence shown here is derived from an EMBL/GenBank/DDBJ whole genome shotgun (WGS) entry which is preliminary data.</text>
</comment>
<protein>
    <submittedName>
        <fullName evidence="2">24172_t:CDS:1</fullName>
    </submittedName>
</protein>
<evidence type="ECO:0000313" key="2">
    <source>
        <dbReference type="EMBL" id="CAG8656301.1"/>
    </source>
</evidence>
<dbReference type="OrthoDB" id="10459945at2759"/>
<evidence type="ECO:0000256" key="1">
    <source>
        <dbReference type="SAM" id="MobiDB-lite"/>
    </source>
</evidence>
<gene>
    <name evidence="2" type="ORF">CPELLU_LOCUS9587</name>
</gene>
<dbReference type="EMBL" id="CAJVQA010007413">
    <property type="protein sequence ID" value="CAG8656301.1"/>
    <property type="molecule type" value="Genomic_DNA"/>
</dbReference>
<feature type="region of interest" description="Disordered" evidence="1">
    <location>
        <begin position="128"/>
        <end position="150"/>
    </location>
</feature>